<dbReference type="Pfam" id="PF01906">
    <property type="entry name" value="YbjQ_1"/>
    <property type="match status" value="1"/>
</dbReference>
<gene>
    <name evidence="3" type="ORF">HDF08_003004</name>
</gene>
<proteinExistence type="inferred from homology"/>
<dbReference type="PANTHER" id="PTHR34068:SF2">
    <property type="entry name" value="UPF0145 PROTEIN SCO3412"/>
    <property type="match status" value="1"/>
</dbReference>
<evidence type="ECO:0000256" key="2">
    <source>
        <dbReference type="HAMAP-Rule" id="MF_00338"/>
    </source>
</evidence>
<accession>A0A852VNE5</accession>
<comment type="similarity">
    <text evidence="1 2">Belongs to the UPF0145 family.</text>
</comment>
<name>A0A852VNE5_9BACT</name>
<dbReference type="PANTHER" id="PTHR34068">
    <property type="entry name" value="UPF0145 PROTEIN YBJQ"/>
    <property type="match status" value="1"/>
</dbReference>
<dbReference type="AlphaFoldDB" id="A0A852VNE5"/>
<sequence>MSTYPPPTNSIHPAFVTSAFELPGYRIVQNIGIVRGIVVRSRNILGTIGAGLQTIVGGDITIFTELCEKTRQDSYAMMTLHAAQLGANAVISFRYDANELMNGVTEVLAYGTAVVVEPIKSA</sequence>
<dbReference type="Proteomes" id="UP000564385">
    <property type="component" value="Unassembled WGS sequence"/>
</dbReference>
<reference evidence="3 4" key="1">
    <citation type="submission" date="2020-07" db="EMBL/GenBank/DDBJ databases">
        <title>Genomic Encyclopedia of Type Strains, Phase IV (KMG-V): Genome sequencing to study the core and pangenomes of soil and plant-associated prokaryotes.</title>
        <authorList>
            <person name="Whitman W."/>
        </authorList>
    </citation>
    <scope>NUCLEOTIDE SEQUENCE [LARGE SCALE GENOMIC DNA]</scope>
    <source>
        <strain evidence="3 4">M8UP22</strain>
    </source>
</reference>
<evidence type="ECO:0000313" key="3">
    <source>
        <dbReference type="EMBL" id="NYF90902.1"/>
    </source>
</evidence>
<dbReference type="SUPFAM" id="SSF117782">
    <property type="entry name" value="YbjQ-like"/>
    <property type="match status" value="1"/>
</dbReference>
<dbReference type="HAMAP" id="MF_00338">
    <property type="entry name" value="UPF0145"/>
    <property type="match status" value="1"/>
</dbReference>
<dbReference type="EMBL" id="JACCCU010000002">
    <property type="protein sequence ID" value="NYF90902.1"/>
    <property type="molecule type" value="Genomic_DNA"/>
</dbReference>
<dbReference type="InterPro" id="IPR035439">
    <property type="entry name" value="UPF0145_dom_sf"/>
</dbReference>
<evidence type="ECO:0000313" key="4">
    <source>
        <dbReference type="Proteomes" id="UP000564385"/>
    </source>
</evidence>
<organism evidence="3 4">
    <name type="scientific">Tunturiibacter lichenicola</name>
    <dbReference type="NCBI Taxonomy" id="2051959"/>
    <lineage>
        <taxon>Bacteria</taxon>
        <taxon>Pseudomonadati</taxon>
        <taxon>Acidobacteriota</taxon>
        <taxon>Terriglobia</taxon>
        <taxon>Terriglobales</taxon>
        <taxon>Acidobacteriaceae</taxon>
        <taxon>Tunturiibacter</taxon>
    </lineage>
</organism>
<comment type="caution">
    <text evidence="3">The sequence shown here is derived from an EMBL/GenBank/DDBJ whole genome shotgun (WGS) entry which is preliminary data.</text>
</comment>
<dbReference type="InterPro" id="IPR002765">
    <property type="entry name" value="UPF0145_YbjQ-like"/>
</dbReference>
<evidence type="ECO:0000256" key="1">
    <source>
        <dbReference type="ARBA" id="ARBA00010751"/>
    </source>
</evidence>
<dbReference type="Gene3D" id="3.30.110.70">
    <property type="entry name" value="Hypothetical protein apc22750. Chain B"/>
    <property type="match status" value="1"/>
</dbReference>
<protein>
    <recommendedName>
        <fullName evidence="2">UPF0145 protein HDF08_003004</fullName>
    </recommendedName>
</protein>